<accession>A0A6J7A818</accession>
<dbReference type="SUPFAM" id="SSF52540">
    <property type="entry name" value="P-loop containing nucleoside triphosphate hydrolases"/>
    <property type="match status" value="1"/>
</dbReference>
<gene>
    <name evidence="6" type="ORF">UFOPK3046_02239</name>
</gene>
<reference evidence="6" key="1">
    <citation type="submission" date="2020-05" db="EMBL/GenBank/DDBJ databases">
        <authorList>
            <person name="Chiriac C."/>
            <person name="Salcher M."/>
            <person name="Ghai R."/>
            <person name="Kavagutti S V."/>
        </authorList>
    </citation>
    <scope>NUCLEOTIDE SEQUENCE</scope>
</reference>
<dbReference type="PROSITE" id="PS50893">
    <property type="entry name" value="ABC_TRANSPORTER_2"/>
    <property type="match status" value="1"/>
</dbReference>
<dbReference type="InterPro" id="IPR027417">
    <property type="entry name" value="P-loop_NTPase"/>
</dbReference>
<keyword evidence="3" id="KW-0067">ATP-binding</keyword>
<evidence type="ECO:0000313" key="6">
    <source>
        <dbReference type="EMBL" id="CAB4829066.1"/>
    </source>
</evidence>
<dbReference type="PANTHER" id="PTHR42781">
    <property type="entry name" value="SPERMIDINE/PUTRESCINE IMPORT ATP-BINDING PROTEIN POTA"/>
    <property type="match status" value="1"/>
</dbReference>
<organism evidence="6">
    <name type="scientific">freshwater metagenome</name>
    <dbReference type="NCBI Taxonomy" id="449393"/>
    <lineage>
        <taxon>unclassified sequences</taxon>
        <taxon>metagenomes</taxon>
        <taxon>ecological metagenomes</taxon>
    </lineage>
</organism>
<keyword evidence="2" id="KW-0547">Nucleotide-binding</keyword>
<dbReference type="FunFam" id="3.40.50.300:FF:000425">
    <property type="entry name" value="Probable ABC transporter, ATP-binding subunit"/>
    <property type="match status" value="1"/>
</dbReference>
<dbReference type="InterPro" id="IPR013611">
    <property type="entry name" value="Transp-assoc_OB_typ2"/>
</dbReference>
<dbReference type="GO" id="GO:0043190">
    <property type="term" value="C:ATP-binding cassette (ABC) transporter complex"/>
    <property type="evidence" value="ECO:0007669"/>
    <property type="project" value="InterPro"/>
</dbReference>
<dbReference type="InterPro" id="IPR017871">
    <property type="entry name" value="ABC_transporter-like_CS"/>
</dbReference>
<feature type="compositionally biased region" description="Pro residues" evidence="4">
    <location>
        <begin position="1"/>
        <end position="10"/>
    </location>
</feature>
<dbReference type="InterPro" id="IPR008995">
    <property type="entry name" value="Mo/tungstate-bd_C_term_dom"/>
</dbReference>
<keyword evidence="1" id="KW-0813">Transport</keyword>
<dbReference type="Pfam" id="PF08402">
    <property type="entry name" value="TOBE_2"/>
    <property type="match status" value="1"/>
</dbReference>
<evidence type="ECO:0000256" key="2">
    <source>
        <dbReference type="ARBA" id="ARBA00022741"/>
    </source>
</evidence>
<dbReference type="InterPro" id="IPR003593">
    <property type="entry name" value="AAA+_ATPase"/>
</dbReference>
<sequence length="379" mass="40058">MPSSPVPSSPATPTSPATAGSLQVSGVGKSFDGVTPVLSGIDLVANSGETVVLLGPSGCGKTTLLRIIAGLESADTGHVILGDRCVSGPGVMIAPEQRQIGMVFQDWALFPHLSVARNVGFGLPRGERKESSRIDEALALVGLTGFGDRSPSTLSGGQQQRVALARAIAPRPAILLLDEPFSNLDASLRVQVRTEIHQLLLRLGMTTVFVTHDQDEAFVLGDKVAVLYEGNLLQVGPPAELYQRPATRWLAGFVGDANFIPGHAHLNSVQTAFGELVLHHPTEGPVEVVIRPEDLEIEPADSAASTDVLATVELVEYLGHGTAYLVRQTQAGELPAGQTQAGQSPEGQLRVRRPSLPILERSELARLRYVGGPVVAFPL</sequence>
<dbReference type="PROSITE" id="PS00211">
    <property type="entry name" value="ABC_TRANSPORTER_1"/>
    <property type="match status" value="1"/>
</dbReference>
<dbReference type="AlphaFoldDB" id="A0A6J7A818"/>
<dbReference type="InterPro" id="IPR050093">
    <property type="entry name" value="ABC_SmlMolc_Importer"/>
</dbReference>
<feature type="compositionally biased region" description="Low complexity" evidence="4">
    <location>
        <begin position="11"/>
        <end position="21"/>
    </location>
</feature>
<dbReference type="GO" id="GO:0022857">
    <property type="term" value="F:transmembrane transporter activity"/>
    <property type="evidence" value="ECO:0007669"/>
    <property type="project" value="InterPro"/>
</dbReference>
<dbReference type="InterPro" id="IPR003439">
    <property type="entry name" value="ABC_transporter-like_ATP-bd"/>
</dbReference>
<name>A0A6J7A818_9ZZZZ</name>
<dbReference type="EMBL" id="CAFAAQ010000342">
    <property type="protein sequence ID" value="CAB4829066.1"/>
    <property type="molecule type" value="Genomic_DNA"/>
</dbReference>
<evidence type="ECO:0000259" key="5">
    <source>
        <dbReference type="PROSITE" id="PS50893"/>
    </source>
</evidence>
<dbReference type="PANTHER" id="PTHR42781:SF4">
    <property type="entry name" value="SPERMIDINE_PUTRESCINE IMPORT ATP-BINDING PROTEIN POTA"/>
    <property type="match status" value="1"/>
</dbReference>
<dbReference type="Pfam" id="PF00005">
    <property type="entry name" value="ABC_tran"/>
    <property type="match status" value="1"/>
</dbReference>
<dbReference type="GO" id="GO:0005524">
    <property type="term" value="F:ATP binding"/>
    <property type="evidence" value="ECO:0007669"/>
    <property type="project" value="UniProtKB-KW"/>
</dbReference>
<dbReference type="Gene3D" id="2.40.50.100">
    <property type="match status" value="1"/>
</dbReference>
<dbReference type="GO" id="GO:0016887">
    <property type="term" value="F:ATP hydrolysis activity"/>
    <property type="evidence" value="ECO:0007669"/>
    <property type="project" value="InterPro"/>
</dbReference>
<evidence type="ECO:0000256" key="4">
    <source>
        <dbReference type="SAM" id="MobiDB-lite"/>
    </source>
</evidence>
<feature type="region of interest" description="Disordered" evidence="4">
    <location>
        <begin position="1"/>
        <end position="21"/>
    </location>
</feature>
<evidence type="ECO:0000256" key="1">
    <source>
        <dbReference type="ARBA" id="ARBA00022448"/>
    </source>
</evidence>
<dbReference type="SMART" id="SM00382">
    <property type="entry name" value="AAA"/>
    <property type="match status" value="1"/>
</dbReference>
<feature type="domain" description="ABC transporter" evidence="5">
    <location>
        <begin position="22"/>
        <end position="254"/>
    </location>
</feature>
<dbReference type="SUPFAM" id="SSF50331">
    <property type="entry name" value="MOP-like"/>
    <property type="match status" value="1"/>
</dbReference>
<dbReference type="Gene3D" id="3.40.50.300">
    <property type="entry name" value="P-loop containing nucleotide triphosphate hydrolases"/>
    <property type="match status" value="1"/>
</dbReference>
<proteinExistence type="predicted"/>
<evidence type="ECO:0000256" key="3">
    <source>
        <dbReference type="ARBA" id="ARBA00022840"/>
    </source>
</evidence>
<protein>
    <submittedName>
        <fullName evidence="6">Unannotated protein</fullName>
    </submittedName>
</protein>